<feature type="compositionally biased region" description="Polar residues" evidence="2">
    <location>
        <begin position="1237"/>
        <end position="1251"/>
    </location>
</feature>
<dbReference type="AlphaFoldDB" id="A0ABD1YTS7"/>
<feature type="compositionally biased region" description="Polar residues" evidence="2">
    <location>
        <begin position="598"/>
        <end position="612"/>
    </location>
</feature>
<feature type="compositionally biased region" description="Polar residues" evidence="2">
    <location>
        <begin position="745"/>
        <end position="755"/>
    </location>
</feature>
<feature type="region of interest" description="Disordered" evidence="2">
    <location>
        <begin position="643"/>
        <end position="755"/>
    </location>
</feature>
<dbReference type="InterPro" id="IPR006594">
    <property type="entry name" value="LisH"/>
</dbReference>
<feature type="coiled-coil region" evidence="1">
    <location>
        <begin position="258"/>
        <end position="303"/>
    </location>
</feature>
<feature type="compositionally biased region" description="Basic and acidic residues" evidence="2">
    <location>
        <begin position="701"/>
        <end position="710"/>
    </location>
</feature>
<feature type="region of interest" description="Disordered" evidence="2">
    <location>
        <begin position="1013"/>
        <end position="1061"/>
    </location>
</feature>
<evidence type="ECO:0000256" key="2">
    <source>
        <dbReference type="SAM" id="MobiDB-lite"/>
    </source>
</evidence>
<feature type="compositionally biased region" description="Polar residues" evidence="2">
    <location>
        <begin position="1016"/>
        <end position="1026"/>
    </location>
</feature>
<keyword evidence="1" id="KW-0175">Coiled coil</keyword>
<feature type="compositionally biased region" description="Polar residues" evidence="2">
    <location>
        <begin position="1050"/>
        <end position="1059"/>
    </location>
</feature>
<feature type="compositionally biased region" description="Polar residues" evidence="2">
    <location>
        <begin position="677"/>
        <end position="687"/>
    </location>
</feature>
<sequence>MHLRNCLKEPYKTKDAKTGARCQLHAQLRVWFNSMHLHTIEMADTDFSVQELKKQLFTSLKCTGILDSLKSQLRARLLDHLRKQDGNLLENKHKNRKPSVTERLLSSLFLDYLNSYGYAFTQSVFLPESTMVSWRPYTYQEILQLLHLDATPASFNRQLKFDPDGRSCLMQQLVVALQEFSFHISTQDASMQTQDLDSCLREIDDTCYKRQEAERELAFRSLENRFSAFREEFETRINGEVEIQVNRIREYETNALRVEEASRYRRQLAKDREELEELYKARLERIREREESLMERLIAKEKAIETDAYEQRQKLLVDITNLRDREEKLKGREEQQVRQEGKLVEHENYLKEREEDIRHMRETLYARADESIVMKINELEDQYKTKHQQLQSDWALLEAKWAEFHDEKAKLANELRQAKADRDVVISLHERLAALGEERQMLLDQIENKCQQQEGKWSHEQKNMQKCISRLEADVKKMEVEKKRVVRDRQALQLELRHSESELLDMVTLLKKTQHALELERLHHYSLRLQIATYFSGTSQDKPHSRQDHASLTDSKAVRLKEAILGNTRQHEFSGRDSRATGSLEAGKVLPETRRHQPSSSQITSGNKAQNVTLFGASPERILRAEEGKASRDSHHLNRYRAEVQGHDDTNRSSEAVRGASLNSLHGQKRESGIADHSSSSSPNRQKNGSEGRRWRMTSGQDRRRTEEVRTTSSASEVSSFLSKTTLKESPMSHLPMKSREQSLKLKQNSPGVASFESTESMTDYYMLGATSVRNSTSATEFRIMGKSVKMSTSMDHDHKETRRTEVYEAKFQQNILKMGMEVARNPTDWVHEGTNSHQHTTLLLTRSQGHEQRSRTIHEDNAPGEENPITDLADAGCRTTPRRGHFVQQQNVEVNREEVERPPYQGSLVIRGQDDRVIATTSDVGTDIRPETALSVSGLEQIKASEVKRSESPSDNADHHFSTHGLSTMALQDLKRFSRKLAVAKSLTALEGLPDFGSLGLHTVNQVGDLGSKMSGYQQGETTQPGDEELEIPTTLRPPLGERDLLKSGSHTTNSAVTAHQKDALKEHMTPLEKDSEAELTNTGQLFQEMHLLETLPLKQAVSDSVRRKEDVLEHRSSSVRDFSGKNLPHQNVVGRRFSGEANNMEVGDPNSEESCSNPMTRGPTVRNTPEVSVTRGADSRVEETTQQEPQLAVQGIQEWDVQSEQGSHNPDEDAMEWVDDYASSNADQYVEYSDTFSVPESNKTPSNESVFPRFD</sequence>
<reference evidence="3 4" key="1">
    <citation type="submission" date="2024-09" db="EMBL/GenBank/DDBJ databases">
        <title>Chromosome-scale assembly of Riccia fluitans.</title>
        <authorList>
            <person name="Paukszto L."/>
            <person name="Sawicki J."/>
            <person name="Karawczyk K."/>
            <person name="Piernik-Szablinska J."/>
            <person name="Szczecinska M."/>
            <person name="Mazdziarz M."/>
        </authorList>
    </citation>
    <scope>NUCLEOTIDE SEQUENCE [LARGE SCALE GENOMIC DNA]</scope>
    <source>
        <strain evidence="3">Rf_01</strain>
        <tissue evidence="3">Aerial parts of the thallus</tissue>
    </source>
</reference>
<protein>
    <recommendedName>
        <fullName evidence="5">LisH domain-containing protein</fullName>
    </recommendedName>
</protein>
<dbReference type="PANTHER" id="PTHR39063:SF1">
    <property type="entry name" value="OFD1 CENTRIOLE AND CENTRIOLAR SATELLITE PROTEIN"/>
    <property type="match status" value="1"/>
</dbReference>
<feature type="coiled-coil region" evidence="1">
    <location>
        <begin position="461"/>
        <end position="495"/>
    </location>
</feature>
<feature type="compositionally biased region" description="Basic and acidic residues" evidence="2">
    <location>
        <begin position="643"/>
        <end position="652"/>
    </location>
</feature>
<feature type="region of interest" description="Disordered" evidence="2">
    <location>
        <begin position="1142"/>
        <end position="1190"/>
    </location>
</feature>
<evidence type="ECO:0000313" key="3">
    <source>
        <dbReference type="EMBL" id="KAL2634172.1"/>
    </source>
</evidence>
<dbReference type="InterPro" id="IPR055289">
    <property type="entry name" value="OFD1"/>
</dbReference>
<evidence type="ECO:0008006" key="5">
    <source>
        <dbReference type="Google" id="ProtNLM"/>
    </source>
</evidence>
<feature type="region of interest" description="Disordered" evidence="2">
    <location>
        <begin position="1202"/>
        <end position="1224"/>
    </location>
</feature>
<gene>
    <name evidence="3" type="ORF">R1flu_005651</name>
</gene>
<organism evidence="3 4">
    <name type="scientific">Riccia fluitans</name>
    <dbReference type="NCBI Taxonomy" id="41844"/>
    <lineage>
        <taxon>Eukaryota</taxon>
        <taxon>Viridiplantae</taxon>
        <taxon>Streptophyta</taxon>
        <taxon>Embryophyta</taxon>
        <taxon>Marchantiophyta</taxon>
        <taxon>Marchantiopsida</taxon>
        <taxon>Marchantiidae</taxon>
        <taxon>Marchantiales</taxon>
        <taxon>Ricciaceae</taxon>
        <taxon>Riccia</taxon>
    </lineage>
</organism>
<evidence type="ECO:0000256" key="1">
    <source>
        <dbReference type="SAM" id="Coils"/>
    </source>
</evidence>
<accession>A0ABD1YTS7</accession>
<keyword evidence="4" id="KW-1185">Reference proteome</keyword>
<evidence type="ECO:0000313" key="4">
    <source>
        <dbReference type="Proteomes" id="UP001605036"/>
    </source>
</evidence>
<name>A0ABD1YTS7_9MARC</name>
<dbReference type="EMBL" id="JBHFFA010000003">
    <property type="protein sequence ID" value="KAL2634172.1"/>
    <property type="molecule type" value="Genomic_DNA"/>
</dbReference>
<feature type="region of interest" description="Disordered" evidence="2">
    <location>
        <begin position="567"/>
        <end position="612"/>
    </location>
</feature>
<dbReference type="Proteomes" id="UP001605036">
    <property type="component" value="Unassembled WGS sequence"/>
</dbReference>
<feature type="region of interest" description="Disordered" evidence="2">
    <location>
        <begin position="1237"/>
        <end position="1257"/>
    </location>
</feature>
<feature type="compositionally biased region" description="Basic and acidic residues" evidence="2">
    <location>
        <begin position="569"/>
        <end position="579"/>
    </location>
</feature>
<proteinExistence type="predicted"/>
<dbReference type="PANTHER" id="PTHR39063">
    <property type="entry name" value="ORAL-FACIAL-DIGITAL SYNDROME 1 PROTEIN HOMOLOG"/>
    <property type="match status" value="1"/>
</dbReference>
<feature type="compositionally biased region" description="Polar residues" evidence="2">
    <location>
        <begin position="1154"/>
        <end position="1173"/>
    </location>
</feature>
<comment type="caution">
    <text evidence="3">The sequence shown here is derived from an EMBL/GenBank/DDBJ whole genome shotgun (WGS) entry which is preliminary data.</text>
</comment>
<dbReference type="PROSITE" id="PS50896">
    <property type="entry name" value="LISH"/>
    <property type="match status" value="1"/>
</dbReference>
<feature type="compositionally biased region" description="Low complexity" evidence="2">
    <location>
        <begin position="711"/>
        <end position="720"/>
    </location>
</feature>